<dbReference type="KEGG" id="vg:80005250"/>
<name>A0A7G9A0T9_9CAUD</name>
<reference evidence="1 2" key="1">
    <citation type="submission" date="2020-06" db="EMBL/GenBank/DDBJ databases">
        <authorList>
            <person name="Reeves M.E."/>
            <person name="Acevedo M.A."/>
            <person name="Bass K.M."/>
            <person name="Chau E.N."/>
            <person name="Ching B.P."/>
            <person name="Enriquez E.M."/>
            <person name="Evans S.M."/>
            <person name="Lin H.X."/>
            <person name="Mamora K.A."/>
            <person name="Pang C.A."/>
            <person name="Ponce U."/>
            <person name="Santos M.J."/>
            <person name="Tafoya C."/>
            <person name="Vaca M.C."/>
            <person name="Van Iderstein W.P."/>
            <person name="Velasco L.A."/>
            <person name="Williams V.E."/>
            <person name="Yonemoto G.T."/>
            <person name="Yonemoto T.K."/>
            <person name="Choi J.D."/>
            <person name="Dean N."/>
            <person name="Diaz A."/>
            <person name="Garlena R.A."/>
            <person name="Russell D.A."/>
            <person name="Pope W.H."/>
            <person name="Jacobs-Sera D."/>
            <person name="Hatfull G.F."/>
        </authorList>
    </citation>
    <scope>NUCLEOTIDE SEQUENCE [LARGE SCALE GENOMIC DNA]</scope>
</reference>
<keyword evidence="2" id="KW-1185">Reference proteome</keyword>
<evidence type="ECO:0000313" key="2">
    <source>
        <dbReference type="Proteomes" id="UP000516171"/>
    </source>
</evidence>
<organism evidence="1 2">
    <name type="scientific">Microbacterium phage ClearAsMud</name>
    <dbReference type="NCBI Taxonomy" id="2743404"/>
    <lineage>
        <taxon>Viruses</taxon>
        <taxon>Duplodnaviria</taxon>
        <taxon>Heunggongvirae</taxon>
        <taxon>Uroviricota</taxon>
        <taxon>Caudoviricetes</taxon>
        <taxon>Hodgkinviridae</taxon>
        <taxon>Quhwahvirus</taxon>
        <taxon>Quhwahvirus clearasmud</taxon>
    </lineage>
</organism>
<dbReference type="RefSeq" id="YP_010751580.1">
    <property type="nucleotide sequence ID" value="NC_073371.1"/>
</dbReference>
<evidence type="ECO:0000313" key="1">
    <source>
        <dbReference type="EMBL" id="QNL30228.1"/>
    </source>
</evidence>
<dbReference type="EMBL" id="MT657336">
    <property type="protein sequence ID" value="QNL30228.1"/>
    <property type="molecule type" value="Genomic_DNA"/>
</dbReference>
<dbReference type="Proteomes" id="UP000516171">
    <property type="component" value="Segment"/>
</dbReference>
<sequence>MHVCVAPGCDRPAAGWAWQHTGPSETDGKRTWGTDLDSYSPMCQSHHKMLDGGGSLTHCSRGHERATTGTKQGECARCHLDRRAAADRARWNANRG</sequence>
<proteinExistence type="predicted"/>
<protein>
    <submittedName>
        <fullName evidence="1">Uncharacterized protein</fullName>
    </submittedName>
</protein>
<dbReference type="GeneID" id="80005250"/>
<accession>A0A7G9A0T9</accession>
<gene>
    <name evidence="1" type="primary">18</name>
    <name evidence="1" type="ORF">SEA_CLEARASMUD_18</name>
</gene>